<dbReference type="SUPFAM" id="SSF52141">
    <property type="entry name" value="Uracil-DNA glycosylase-like"/>
    <property type="match status" value="1"/>
</dbReference>
<keyword evidence="7" id="KW-0326">Glycosidase</keyword>
<protein>
    <submittedName>
        <fullName evidence="7">Uracil-DNA glycosylase</fullName>
        <ecNumber evidence="7">3.2.2.27</ecNumber>
    </submittedName>
</protein>
<sequence>MSPAAKRAKLSNTTNNASVKRNDDFDEFDIPEEDLLYAVQNAETEKNHRLSLLEEGKASQLVSDKHYLVNEAKQKPVPSNTYNFPPTPPSSSPNTDLGKVNRSIPPAPTYDEPYSGTGDDPLALERTTMNKEWFDRLEPAMHKDTFTKLKQFLDAEKRSGKTIYPPAQLIHSWSRTTPLESVKVVILGQDPYHQPGQACGHSFSVPMGKAVPASLQNIYKELKAEFPRFVPPKHGYALQLT</sequence>
<proteinExistence type="inferred from homology"/>
<dbReference type="Gene3D" id="3.40.470.10">
    <property type="entry name" value="Uracil-DNA glycosylase-like domain"/>
    <property type="match status" value="1"/>
</dbReference>
<dbReference type="EMBL" id="CP119943">
    <property type="protein sequence ID" value="WFC98520.1"/>
    <property type="molecule type" value="Genomic_DNA"/>
</dbReference>
<dbReference type="GO" id="GO:0005634">
    <property type="term" value="C:nucleus"/>
    <property type="evidence" value="ECO:0007669"/>
    <property type="project" value="TreeGrafter"/>
</dbReference>
<evidence type="ECO:0000313" key="7">
    <source>
        <dbReference type="EMBL" id="WFC98520.1"/>
    </source>
</evidence>
<dbReference type="PANTHER" id="PTHR11264">
    <property type="entry name" value="URACIL-DNA GLYCOSYLASE"/>
    <property type="match status" value="1"/>
</dbReference>
<dbReference type="GO" id="GO:0097510">
    <property type="term" value="P:base-excision repair, AP site formation via deaminated base removal"/>
    <property type="evidence" value="ECO:0007669"/>
    <property type="project" value="TreeGrafter"/>
</dbReference>
<dbReference type="CDD" id="cd10027">
    <property type="entry name" value="UDG-F1-like"/>
    <property type="match status" value="1"/>
</dbReference>
<comment type="similarity">
    <text evidence="1">Belongs to the uracil-DNA glycosylase (UDG) superfamily. UNG family.</text>
</comment>
<dbReference type="Proteomes" id="UP001219567">
    <property type="component" value="Chromosome 1"/>
</dbReference>
<evidence type="ECO:0000256" key="6">
    <source>
        <dbReference type="SAM" id="MobiDB-lite"/>
    </source>
</evidence>
<dbReference type="PROSITE" id="PS00130">
    <property type="entry name" value="U_DNA_GLYCOSYLASE"/>
    <property type="match status" value="1"/>
</dbReference>
<evidence type="ECO:0000256" key="2">
    <source>
        <dbReference type="ARBA" id="ARBA00022763"/>
    </source>
</evidence>
<dbReference type="InterPro" id="IPR036895">
    <property type="entry name" value="Uracil-DNA_glycosylase-like_sf"/>
</dbReference>
<dbReference type="InterPro" id="IPR002043">
    <property type="entry name" value="UDG_fam1"/>
</dbReference>
<evidence type="ECO:0000256" key="3">
    <source>
        <dbReference type="ARBA" id="ARBA00022801"/>
    </source>
</evidence>
<gene>
    <name evidence="7" type="primary">UNG1</name>
    <name evidence="7" type="ORF">MYAM1_001248</name>
</gene>
<keyword evidence="8" id="KW-1185">Reference proteome</keyword>
<dbReference type="GO" id="GO:0005739">
    <property type="term" value="C:mitochondrion"/>
    <property type="evidence" value="ECO:0007669"/>
    <property type="project" value="TreeGrafter"/>
</dbReference>
<name>A0AAJ5YR00_9BASI</name>
<dbReference type="PANTHER" id="PTHR11264:SF0">
    <property type="entry name" value="URACIL-DNA GLYCOSYLASE"/>
    <property type="match status" value="1"/>
</dbReference>
<evidence type="ECO:0000256" key="5">
    <source>
        <dbReference type="PROSITE-ProRule" id="PRU10072"/>
    </source>
</evidence>
<dbReference type="EC" id="3.2.2.27" evidence="7"/>
<keyword evidence="3 7" id="KW-0378">Hydrolase</keyword>
<dbReference type="AlphaFoldDB" id="A0AAJ5YR00"/>
<evidence type="ECO:0000256" key="4">
    <source>
        <dbReference type="ARBA" id="ARBA00023204"/>
    </source>
</evidence>
<feature type="region of interest" description="Disordered" evidence="6">
    <location>
        <begin position="1"/>
        <end position="25"/>
    </location>
</feature>
<evidence type="ECO:0000313" key="8">
    <source>
        <dbReference type="Proteomes" id="UP001219567"/>
    </source>
</evidence>
<dbReference type="InterPro" id="IPR018085">
    <property type="entry name" value="Ura-DNA_Glyclase_AS"/>
</dbReference>
<accession>A0AAJ5YR00</accession>
<feature type="compositionally biased region" description="Polar residues" evidence="6">
    <location>
        <begin position="10"/>
        <end position="19"/>
    </location>
</feature>
<reference evidence="7 8" key="1">
    <citation type="submission" date="2023-03" db="EMBL/GenBank/DDBJ databases">
        <title>Mating type loci evolution in Malassezia.</title>
        <authorList>
            <person name="Coelho M.A."/>
        </authorList>
    </citation>
    <scope>NUCLEOTIDE SEQUENCE [LARGE SCALE GENOMIC DNA]</scope>
    <source>
        <strain evidence="7 8">CBS 9725</strain>
    </source>
</reference>
<feature type="region of interest" description="Disordered" evidence="6">
    <location>
        <begin position="70"/>
        <end position="122"/>
    </location>
</feature>
<keyword evidence="2" id="KW-0227">DNA damage</keyword>
<feature type="active site" description="Proton acceptor" evidence="5">
    <location>
        <position position="190"/>
    </location>
</feature>
<organism evidence="7 8">
    <name type="scientific">Malassezia yamatoensis</name>
    <dbReference type="NCBI Taxonomy" id="253288"/>
    <lineage>
        <taxon>Eukaryota</taxon>
        <taxon>Fungi</taxon>
        <taxon>Dikarya</taxon>
        <taxon>Basidiomycota</taxon>
        <taxon>Ustilaginomycotina</taxon>
        <taxon>Malasseziomycetes</taxon>
        <taxon>Malasseziales</taxon>
        <taxon>Malasseziaceae</taxon>
        <taxon>Malassezia</taxon>
    </lineage>
</organism>
<keyword evidence="4" id="KW-0234">DNA repair</keyword>
<dbReference type="GO" id="GO:0004844">
    <property type="term" value="F:uracil DNA N-glycosylase activity"/>
    <property type="evidence" value="ECO:0007669"/>
    <property type="project" value="UniProtKB-EC"/>
</dbReference>
<evidence type="ECO:0000256" key="1">
    <source>
        <dbReference type="ARBA" id="ARBA00008184"/>
    </source>
</evidence>